<protein>
    <submittedName>
        <fullName evidence="2">Uncharacterized protein</fullName>
    </submittedName>
</protein>
<comment type="caution">
    <text evidence="2">The sequence shown here is derived from an EMBL/GenBank/DDBJ whole genome shotgun (WGS) entry which is preliminary data.</text>
</comment>
<evidence type="ECO:0000256" key="1">
    <source>
        <dbReference type="SAM" id="SignalP"/>
    </source>
</evidence>
<dbReference type="EMBL" id="QDKL01000001">
    <property type="protein sequence ID" value="RZF22677.1"/>
    <property type="molecule type" value="Genomic_DNA"/>
</dbReference>
<feature type="signal peptide" evidence="1">
    <location>
        <begin position="1"/>
        <end position="18"/>
    </location>
</feature>
<dbReference type="Proteomes" id="UP000443582">
    <property type="component" value="Unassembled WGS sequence"/>
</dbReference>
<feature type="chain" id="PRO_5047232173" evidence="1">
    <location>
        <begin position="19"/>
        <end position="286"/>
    </location>
</feature>
<accession>A0ABY0IJ77</accession>
<organism evidence="2 3">
    <name type="scientific">Halobacteriovorax vibrionivorans</name>
    <dbReference type="NCBI Taxonomy" id="2152716"/>
    <lineage>
        <taxon>Bacteria</taxon>
        <taxon>Pseudomonadati</taxon>
        <taxon>Bdellovibrionota</taxon>
        <taxon>Bacteriovoracia</taxon>
        <taxon>Bacteriovoracales</taxon>
        <taxon>Halobacteriovoraceae</taxon>
        <taxon>Halobacteriovorax</taxon>
    </lineage>
</organism>
<evidence type="ECO:0000313" key="3">
    <source>
        <dbReference type="Proteomes" id="UP000443582"/>
    </source>
</evidence>
<gene>
    <name evidence="2" type="ORF">DAY19_02585</name>
</gene>
<name>A0ABY0IJ77_9BACT</name>
<evidence type="ECO:0000313" key="2">
    <source>
        <dbReference type="EMBL" id="RZF22677.1"/>
    </source>
</evidence>
<sequence>MKKSWPLLIVLFYTSAFANTIVPEISRDGKTLNRSALAVAFEKRNYVGGEIHDGDYQGENIQLFGGAFVDQFSFQADVDFDDDLLDDDRYDVKAGYRFASNMALALGVAATDFVDDPSIEVGLSTISNNLIIAGSFTANIRDNADDNYTLTAGLGQDEKSLSWEAGIRYDLNDNDDDLLGLFAGATRVVNNVELDGDIEFKTRDEFTEIDLNLDAEFLVHKEFYVTPGVFFNYREVGNNDDDYLGVSGDFGYRANQVDATAGLDYVISDNDRRDGIQWKINAAYFF</sequence>
<proteinExistence type="predicted"/>
<keyword evidence="3" id="KW-1185">Reference proteome</keyword>
<dbReference type="RefSeq" id="WP_114705621.1">
    <property type="nucleotide sequence ID" value="NZ_QDKL01000001.1"/>
</dbReference>
<keyword evidence="1" id="KW-0732">Signal</keyword>
<reference evidence="3" key="1">
    <citation type="journal article" date="2019" name="Int. J. Syst. Evol. Microbiol.">
        <title>Halobacteriovorax valvorus sp. nov., a novel prokaryotic predator isolated from coastal seawater of China.</title>
        <authorList>
            <person name="Chen M.-X."/>
        </authorList>
    </citation>
    <scope>NUCLEOTIDE SEQUENCE [LARGE SCALE GENOMIC DNA]</scope>
    <source>
        <strain evidence="3">BL9</strain>
    </source>
</reference>